<gene>
    <name evidence="1" type="ORF">GCM10007147_11610</name>
</gene>
<sequence length="89" mass="9444">MVAERRLAREPAAGLRVKGPLPFSHIRLPAQDVPRTHLSTGVTGEVWEGVPRAACGEGPRTIGLLHRPLLLGKGELRAELNGKPDAAPG</sequence>
<protein>
    <submittedName>
        <fullName evidence="1">Uncharacterized protein</fullName>
    </submittedName>
</protein>
<dbReference type="Proteomes" id="UP000654947">
    <property type="component" value="Unassembled WGS sequence"/>
</dbReference>
<proteinExistence type="predicted"/>
<comment type="caution">
    <text evidence="1">The sequence shown here is derived from an EMBL/GenBank/DDBJ whole genome shotgun (WGS) entry which is preliminary data.</text>
</comment>
<accession>A0A918XAM7</accession>
<organism evidence="1 2">
    <name type="scientific">Nocardiopsis kunsanensis</name>
    <dbReference type="NCBI Taxonomy" id="141693"/>
    <lineage>
        <taxon>Bacteria</taxon>
        <taxon>Bacillati</taxon>
        <taxon>Actinomycetota</taxon>
        <taxon>Actinomycetes</taxon>
        <taxon>Streptosporangiales</taxon>
        <taxon>Nocardiopsidaceae</taxon>
        <taxon>Nocardiopsis</taxon>
    </lineage>
</organism>
<dbReference type="AlphaFoldDB" id="A0A918XAM7"/>
<keyword evidence="2" id="KW-1185">Reference proteome</keyword>
<dbReference type="EMBL" id="BMXL01000004">
    <property type="protein sequence ID" value="GHD20037.1"/>
    <property type="molecule type" value="Genomic_DNA"/>
</dbReference>
<evidence type="ECO:0000313" key="2">
    <source>
        <dbReference type="Proteomes" id="UP000654947"/>
    </source>
</evidence>
<name>A0A918XAM7_9ACTN</name>
<evidence type="ECO:0000313" key="1">
    <source>
        <dbReference type="EMBL" id="GHD20037.1"/>
    </source>
</evidence>
<reference evidence="1 2" key="1">
    <citation type="journal article" date="2014" name="Int. J. Syst. Evol. Microbiol.">
        <title>Complete genome sequence of Corynebacterium casei LMG S-19264T (=DSM 44701T), isolated from a smear-ripened cheese.</title>
        <authorList>
            <consortium name="US DOE Joint Genome Institute (JGI-PGF)"/>
            <person name="Walter F."/>
            <person name="Albersmeier A."/>
            <person name="Kalinowski J."/>
            <person name="Ruckert C."/>
        </authorList>
    </citation>
    <scope>NUCLEOTIDE SEQUENCE [LARGE SCALE GENOMIC DNA]</scope>
    <source>
        <strain evidence="1 2">KCTC 19473</strain>
    </source>
</reference>